<proteinExistence type="predicted"/>
<dbReference type="AlphaFoldDB" id="A0A4C1UQG4"/>
<feature type="region of interest" description="Disordered" evidence="1">
    <location>
        <begin position="87"/>
        <end position="107"/>
    </location>
</feature>
<reference evidence="2 3" key="1">
    <citation type="journal article" date="2019" name="Commun. Biol.">
        <title>The bagworm genome reveals a unique fibroin gene that provides high tensile strength.</title>
        <authorList>
            <person name="Kono N."/>
            <person name="Nakamura H."/>
            <person name="Ohtoshi R."/>
            <person name="Tomita M."/>
            <person name="Numata K."/>
            <person name="Arakawa K."/>
        </authorList>
    </citation>
    <scope>NUCLEOTIDE SEQUENCE [LARGE SCALE GENOMIC DNA]</scope>
</reference>
<name>A0A4C1UQG4_EUMVA</name>
<dbReference type="Proteomes" id="UP000299102">
    <property type="component" value="Unassembled WGS sequence"/>
</dbReference>
<evidence type="ECO:0000313" key="2">
    <source>
        <dbReference type="EMBL" id="GBP28688.1"/>
    </source>
</evidence>
<gene>
    <name evidence="2" type="ORF">EVAR_19729_1</name>
</gene>
<protein>
    <submittedName>
        <fullName evidence="2">Uncharacterized protein</fullName>
    </submittedName>
</protein>
<accession>A0A4C1UQG4</accession>
<dbReference type="EMBL" id="BGZK01000210">
    <property type="protein sequence ID" value="GBP28688.1"/>
    <property type="molecule type" value="Genomic_DNA"/>
</dbReference>
<sequence>MKHPGHTLNFDPIFTLIFNPSVVLDFGCSPIFDSDSDPFLGFVPYPAFNSNSITNPSSNFDEARGVPRWQRHVRLIDDTAAAGVSSRRAPAAAGVGRSGQKAPVRKSFGDNTKYPNRFYNQSRRLQNASRSSAAATSSRRPFEWKLNFVWLFVKAGHGVAFRFMLIEPSLVARAHGQVKR</sequence>
<evidence type="ECO:0000313" key="3">
    <source>
        <dbReference type="Proteomes" id="UP000299102"/>
    </source>
</evidence>
<evidence type="ECO:0000256" key="1">
    <source>
        <dbReference type="SAM" id="MobiDB-lite"/>
    </source>
</evidence>
<organism evidence="2 3">
    <name type="scientific">Eumeta variegata</name>
    <name type="common">Bagworm moth</name>
    <name type="synonym">Eumeta japonica</name>
    <dbReference type="NCBI Taxonomy" id="151549"/>
    <lineage>
        <taxon>Eukaryota</taxon>
        <taxon>Metazoa</taxon>
        <taxon>Ecdysozoa</taxon>
        <taxon>Arthropoda</taxon>
        <taxon>Hexapoda</taxon>
        <taxon>Insecta</taxon>
        <taxon>Pterygota</taxon>
        <taxon>Neoptera</taxon>
        <taxon>Endopterygota</taxon>
        <taxon>Lepidoptera</taxon>
        <taxon>Glossata</taxon>
        <taxon>Ditrysia</taxon>
        <taxon>Tineoidea</taxon>
        <taxon>Psychidae</taxon>
        <taxon>Oiketicinae</taxon>
        <taxon>Eumeta</taxon>
    </lineage>
</organism>
<keyword evidence="3" id="KW-1185">Reference proteome</keyword>
<comment type="caution">
    <text evidence="2">The sequence shown here is derived from an EMBL/GenBank/DDBJ whole genome shotgun (WGS) entry which is preliminary data.</text>
</comment>